<dbReference type="EMBL" id="JACHEK010000004">
    <property type="protein sequence ID" value="MBB6144445.1"/>
    <property type="molecule type" value="Genomic_DNA"/>
</dbReference>
<dbReference type="AlphaFoldDB" id="A0A841JV81"/>
<evidence type="ECO:0000313" key="2">
    <source>
        <dbReference type="EMBL" id="MBB6144445.1"/>
    </source>
</evidence>
<dbReference type="Proteomes" id="UP000538666">
    <property type="component" value="Unassembled WGS sequence"/>
</dbReference>
<accession>A0A841JV81</accession>
<dbReference type="PANTHER" id="PTHR34406:SF1">
    <property type="entry name" value="PROTEIN YCEI"/>
    <property type="match status" value="1"/>
</dbReference>
<dbReference type="InterPro" id="IPR007372">
    <property type="entry name" value="Lipid/polyisoprenoid-bd_YceI"/>
</dbReference>
<proteinExistence type="predicted"/>
<dbReference type="Gene3D" id="2.40.128.110">
    <property type="entry name" value="Lipid/polyisoprenoid-binding, YceI-like"/>
    <property type="match status" value="1"/>
</dbReference>
<dbReference type="PANTHER" id="PTHR34406">
    <property type="entry name" value="PROTEIN YCEI"/>
    <property type="match status" value="1"/>
</dbReference>
<reference evidence="2 3" key="1">
    <citation type="submission" date="2020-08" db="EMBL/GenBank/DDBJ databases">
        <title>Genomic Encyclopedia of Type Strains, Phase IV (KMG-IV): sequencing the most valuable type-strain genomes for metagenomic binning, comparative biology and taxonomic classification.</title>
        <authorList>
            <person name="Goeker M."/>
        </authorList>
    </citation>
    <scope>NUCLEOTIDE SEQUENCE [LARGE SCALE GENOMIC DNA]</scope>
    <source>
        <strain evidence="2 3">DSM 103733</strain>
    </source>
</reference>
<dbReference type="RefSeq" id="WP_231581206.1">
    <property type="nucleotide sequence ID" value="NZ_JACHEK010000004.1"/>
</dbReference>
<gene>
    <name evidence="2" type="ORF">HNQ77_002397</name>
</gene>
<dbReference type="SUPFAM" id="SSF101874">
    <property type="entry name" value="YceI-like"/>
    <property type="match status" value="1"/>
</dbReference>
<sequence>MMISNVKDSFSGLSGRLIVNTADETLSSIEASVDIDKLDTGDGKRDAHLKSADFFHQEQHPKMTFKSTMVEKKGR</sequence>
<name>A0A841JV81_9BACT</name>
<keyword evidence="3" id="KW-1185">Reference proteome</keyword>
<protein>
    <submittedName>
        <fullName evidence="2">Polyisoprenoid-binding protein YceI</fullName>
    </submittedName>
</protein>
<feature type="domain" description="Lipid/polyisoprenoid-binding YceI-like" evidence="1">
    <location>
        <begin position="1"/>
        <end position="72"/>
    </location>
</feature>
<evidence type="ECO:0000313" key="3">
    <source>
        <dbReference type="Proteomes" id="UP000538666"/>
    </source>
</evidence>
<dbReference type="Pfam" id="PF04264">
    <property type="entry name" value="YceI"/>
    <property type="match status" value="1"/>
</dbReference>
<comment type="caution">
    <text evidence="2">The sequence shown here is derived from an EMBL/GenBank/DDBJ whole genome shotgun (WGS) entry which is preliminary data.</text>
</comment>
<dbReference type="InterPro" id="IPR036761">
    <property type="entry name" value="TTHA0802/YceI-like_sf"/>
</dbReference>
<organism evidence="2 3">
    <name type="scientific">Silvibacterium bohemicum</name>
    <dbReference type="NCBI Taxonomy" id="1577686"/>
    <lineage>
        <taxon>Bacteria</taxon>
        <taxon>Pseudomonadati</taxon>
        <taxon>Acidobacteriota</taxon>
        <taxon>Terriglobia</taxon>
        <taxon>Terriglobales</taxon>
        <taxon>Acidobacteriaceae</taxon>
        <taxon>Silvibacterium</taxon>
    </lineage>
</organism>
<evidence type="ECO:0000259" key="1">
    <source>
        <dbReference type="Pfam" id="PF04264"/>
    </source>
</evidence>